<accession>A0A0M3IL40</accession>
<organism evidence="1 2">
    <name type="scientific">Ascaris lumbricoides</name>
    <name type="common">Giant roundworm</name>
    <dbReference type="NCBI Taxonomy" id="6252"/>
    <lineage>
        <taxon>Eukaryota</taxon>
        <taxon>Metazoa</taxon>
        <taxon>Ecdysozoa</taxon>
        <taxon>Nematoda</taxon>
        <taxon>Chromadorea</taxon>
        <taxon>Rhabditida</taxon>
        <taxon>Spirurina</taxon>
        <taxon>Ascaridomorpha</taxon>
        <taxon>Ascaridoidea</taxon>
        <taxon>Ascarididae</taxon>
        <taxon>Ascaris</taxon>
    </lineage>
</organism>
<reference evidence="2" key="1">
    <citation type="submission" date="2017-02" db="UniProtKB">
        <authorList>
            <consortium name="WormBaseParasite"/>
        </authorList>
    </citation>
    <scope>IDENTIFICATION</scope>
</reference>
<dbReference type="Proteomes" id="UP000036681">
    <property type="component" value="Unplaced"/>
</dbReference>
<protein>
    <submittedName>
        <fullName evidence="2">Mediator complex subunit 20</fullName>
    </submittedName>
</protein>
<dbReference type="AlphaFoldDB" id="A0A0M3IL40"/>
<keyword evidence="1" id="KW-1185">Reference proteome</keyword>
<evidence type="ECO:0000313" key="2">
    <source>
        <dbReference type="WBParaSite" id="ALUE_0001946801-mRNA-1"/>
    </source>
</evidence>
<sequence>MRHSYGEVGHETPIDMRKLIDMLNKAFAERITTSLIAVSNVTLNKSSTESFADFDRCMSAINDEHWSLRVSRCLTPHVCYSRLTRNVDCMASLGQYEFMHVDGDFIIVLIETKLVHSDTNCESPLPMFMKGNHFYLP</sequence>
<proteinExistence type="predicted"/>
<evidence type="ECO:0000313" key="1">
    <source>
        <dbReference type="Proteomes" id="UP000036681"/>
    </source>
</evidence>
<name>A0A0M3IL40_ASCLU</name>
<dbReference type="WBParaSite" id="ALUE_0001946801-mRNA-1">
    <property type="protein sequence ID" value="ALUE_0001946801-mRNA-1"/>
    <property type="gene ID" value="ALUE_0001946801"/>
</dbReference>